<dbReference type="GO" id="GO:0006436">
    <property type="term" value="P:tryptophanyl-tRNA aminoacylation"/>
    <property type="evidence" value="ECO:0007669"/>
    <property type="project" value="UniProtKB-UniRule"/>
</dbReference>
<evidence type="ECO:0000256" key="6">
    <source>
        <dbReference type="ARBA" id="ARBA00023146"/>
    </source>
</evidence>
<evidence type="ECO:0000256" key="9">
    <source>
        <dbReference type="RuleBase" id="RU363036"/>
    </source>
</evidence>
<dbReference type="InterPro" id="IPR002305">
    <property type="entry name" value="aa-tRNA-synth_Ic"/>
</dbReference>
<keyword evidence="4 8" id="KW-0067">ATP-binding</keyword>
<dbReference type="NCBIfam" id="TIGR00233">
    <property type="entry name" value="trpS"/>
    <property type="match status" value="1"/>
</dbReference>
<keyword evidence="6 8" id="KW-0030">Aminoacyl-tRNA synthetase</keyword>
<dbReference type="InterPro" id="IPR002306">
    <property type="entry name" value="Trp-tRNA-ligase"/>
</dbReference>
<comment type="subcellular location">
    <subcellularLocation>
        <location evidence="8">Cytoplasm</location>
    </subcellularLocation>
</comment>
<evidence type="ECO:0000313" key="10">
    <source>
        <dbReference type="EMBL" id="VEU59274.1"/>
    </source>
</evidence>
<feature type="binding site" evidence="8">
    <location>
        <begin position="153"/>
        <end position="155"/>
    </location>
    <ligand>
        <name>ATP</name>
        <dbReference type="ChEBI" id="CHEBI:30616"/>
    </ligand>
</feature>
<dbReference type="AlphaFoldDB" id="A0A449A4Y7"/>
<evidence type="ECO:0000313" key="11">
    <source>
        <dbReference type="Proteomes" id="UP000289440"/>
    </source>
</evidence>
<organism evidence="10 11">
    <name type="scientific">Mesomycoplasma neurolyticum</name>
    <dbReference type="NCBI Taxonomy" id="2120"/>
    <lineage>
        <taxon>Bacteria</taxon>
        <taxon>Bacillati</taxon>
        <taxon>Mycoplasmatota</taxon>
        <taxon>Mycoplasmoidales</taxon>
        <taxon>Metamycoplasmataceae</taxon>
        <taxon>Mesomycoplasma</taxon>
    </lineage>
</organism>
<dbReference type="InterPro" id="IPR014729">
    <property type="entry name" value="Rossmann-like_a/b/a_fold"/>
</dbReference>
<dbReference type="InterPro" id="IPR024109">
    <property type="entry name" value="Trp-tRNA-ligase_bac-type"/>
</dbReference>
<accession>A0A449A4Y7</accession>
<reference evidence="10 11" key="1">
    <citation type="submission" date="2019-01" db="EMBL/GenBank/DDBJ databases">
        <authorList>
            <consortium name="Pathogen Informatics"/>
        </authorList>
    </citation>
    <scope>NUCLEOTIDE SEQUENCE [LARGE SCALE GENOMIC DNA]</scope>
    <source>
        <strain evidence="10 11">NCTC10166</strain>
    </source>
</reference>
<dbReference type="HAMAP" id="MF_00140_B">
    <property type="entry name" value="Trp_tRNA_synth_B"/>
    <property type="match status" value="1"/>
</dbReference>
<dbReference type="InterPro" id="IPR050203">
    <property type="entry name" value="Trp-tRNA_synthetase"/>
</dbReference>
<feature type="short sequence motif" description="'KMSKS' region" evidence="8">
    <location>
        <begin position="201"/>
        <end position="205"/>
    </location>
</feature>
<dbReference type="KEGG" id="mnu:NCTC10166_00233"/>
<dbReference type="FunFam" id="1.10.240.10:FF:000002">
    <property type="entry name" value="Tryptophan--tRNA ligase"/>
    <property type="match status" value="1"/>
</dbReference>
<comment type="similarity">
    <text evidence="1 8 9">Belongs to the class-I aminoacyl-tRNA synthetase family.</text>
</comment>
<protein>
    <recommendedName>
        <fullName evidence="8">Tryptophan--tRNA ligase</fullName>
        <ecNumber evidence="8">6.1.1.2</ecNumber>
    </recommendedName>
    <alternativeName>
        <fullName evidence="8">Tryptophanyl-tRNA synthetase</fullName>
        <shortName evidence="8">TrpRS</shortName>
    </alternativeName>
</protein>
<dbReference type="Gene3D" id="1.10.240.10">
    <property type="entry name" value="Tyrosyl-Transfer RNA Synthetase"/>
    <property type="match status" value="1"/>
</dbReference>
<feature type="binding site" evidence="8">
    <location>
        <begin position="201"/>
        <end position="205"/>
    </location>
    <ligand>
        <name>ATP</name>
        <dbReference type="ChEBI" id="CHEBI:30616"/>
    </ligand>
</feature>
<dbReference type="Gene3D" id="3.40.50.620">
    <property type="entry name" value="HUPs"/>
    <property type="match status" value="1"/>
</dbReference>
<dbReference type="EMBL" id="LR214951">
    <property type="protein sequence ID" value="VEU59274.1"/>
    <property type="molecule type" value="Genomic_DNA"/>
</dbReference>
<gene>
    <name evidence="8 10" type="primary">trpS</name>
    <name evidence="10" type="ORF">NCTC10166_00233</name>
</gene>
<comment type="function">
    <text evidence="8">Catalyzes the attachment of tryptophan to tRNA(Trp).</text>
</comment>
<evidence type="ECO:0000256" key="1">
    <source>
        <dbReference type="ARBA" id="ARBA00005594"/>
    </source>
</evidence>
<dbReference type="GO" id="GO:0005829">
    <property type="term" value="C:cytosol"/>
    <property type="evidence" value="ECO:0007669"/>
    <property type="project" value="TreeGrafter"/>
</dbReference>
<feature type="binding site" evidence="8">
    <location>
        <begin position="20"/>
        <end position="21"/>
    </location>
    <ligand>
        <name>ATP</name>
        <dbReference type="ChEBI" id="CHEBI:30616"/>
    </ligand>
</feature>
<evidence type="ECO:0000256" key="8">
    <source>
        <dbReference type="HAMAP-Rule" id="MF_00140"/>
    </source>
</evidence>
<feature type="short sequence motif" description="'HIGH' region" evidence="8">
    <location>
        <begin position="13"/>
        <end position="21"/>
    </location>
</feature>
<keyword evidence="5 8" id="KW-0648">Protein biosynthesis</keyword>
<evidence type="ECO:0000256" key="4">
    <source>
        <dbReference type="ARBA" id="ARBA00022840"/>
    </source>
</evidence>
<comment type="catalytic activity">
    <reaction evidence="7 8">
        <text>tRNA(Trp) + L-tryptophan + ATP = L-tryptophyl-tRNA(Trp) + AMP + diphosphate + H(+)</text>
        <dbReference type="Rhea" id="RHEA:24080"/>
        <dbReference type="Rhea" id="RHEA-COMP:9671"/>
        <dbReference type="Rhea" id="RHEA-COMP:9705"/>
        <dbReference type="ChEBI" id="CHEBI:15378"/>
        <dbReference type="ChEBI" id="CHEBI:30616"/>
        <dbReference type="ChEBI" id="CHEBI:33019"/>
        <dbReference type="ChEBI" id="CHEBI:57912"/>
        <dbReference type="ChEBI" id="CHEBI:78442"/>
        <dbReference type="ChEBI" id="CHEBI:78535"/>
        <dbReference type="ChEBI" id="CHEBI:456215"/>
        <dbReference type="EC" id="6.1.1.2"/>
    </reaction>
</comment>
<feature type="binding site" evidence="8">
    <location>
        <begin position="12"/>
        <end position="14"/>
    </location>
    <ligand>
        <name>ATP</name>
        <dbReference type="ChEBI" id="CHEBI:30616"/>
    </ligand>
</feature>
<feature type="binding site" evidence="8">
    <location>
        <position position="141"/>
    </location>
    <ligand>
        <name>L-tryptophan</name>
        <dbReference type="ChEBI" id="CHEBI:57912"/>
    </ligand>
</feature>
<proteinExistence type="inferred from homology"/>
<evidence type="ECO:0000256" key="3">
    <source>
        <dbReference type="ARBA" id="ARBA00022741"/>
    </source>
</evidence>
<dbReference type="CDD" id="cd00806">
    <property type="entry name" value="TrpRS_core"/>
    <property type="match status" value="1"/>
</dbReference>
<keyword evidence="11" id="KW-1185">Reference proteome</keyword>
<dbReference type="EC" id="6.1.1.2" evidence="8"/>
<feature type="binding site" evidence="8">
    <location>
        <position position="192"/>
    </location>
    <ligand>
        <name>ATP</name>
        <dbReference type="ChEBI" id="CHEBI:30616"/>
    </ligand>
</feature>
<dbReference type="Pfam" id="PF00579">
    <property type="entry name" value="tRNA-synt_1b"/>
    <property type="match status" value="1"/>
</dbReference>
<comment type="subunit">
    <text evidence="8">Homodimer.</text>
</comment>
<keyword evidence="2 8" id="KW-0436">Ligase</keyword>
<dbReference type="GO" id="GO:0004830">
    <property type="term" value="F:tryptophan-tRNA ligase activity"/>
    <property type="evidence" value="ECO:0007669"/>
    <property type="project" value="UniProtKB-UniRule"/>
</dbReference>
<dbReference type="PANTHER" id="PTHR43766">
    <property type="entry name" value="TRYPTOPHAN--TRNA LIGASE, MITOCHONDRIAL"/>
    <property type="match status" value="1"/>
</dbReference>
<evidence type="ECO:0000256" key="5">
    <source>
        <dbReference type="ARBA" id="ARBA00022917"/>
    </source>
</evidence>
<name>A0A449A4Y7_9BACT</name>
<sequence length="331" mass="37603">MNKKEKIVTGITATGKLTIGNYIGAIQNALNFQNDYQLIIFVADLHALTLKIKPEELEKNRKEIFALYLAAGIDPEKSIVFYQSDIAEHSEMNWYCLVNTTLGELNRMTQFKDKSQNIKNDNKTNLIPTGLLIYPTLMAADILLYNPKFVPVGLDQTQHIELTRNIASRLNKNYKTNLNLPKNVNVEVGSKIMSLTDPNKKMSKSDLNKNSAIYLLDEPDVAYKKILKAITDSENKVYFSENKPGVSNLLTIYSALKKITIEKAEKEFINANYKEFKEKVAEEVKEFLINLQSKYNTFIENVDFYAEKGKAKAQKLAQETLSKIKEGIGLK</sequence>
<dbReference type="PANTHER" id="PTHR43766:SF1">
    <property type="entry name" value="TRYPTOPHAN--TRNA LIGASE, MITOCHONDRIAL"/>
    <property type="match status" value="1"/>
</dbReference>
<keyword evidence="8" id="KW-0963">Cytoplasm</keyword>
<dbReference type="SUPFAM" id="SSF52374">
    <property type="entry name" value="Nucleotidylyl transferase"/>
    <property type="match status" value="1"/>
</dbReference>
<dbReference type="PRINTS" id="PR01039">
    <property type="entry name" value="TRNASYNTHTRP"/>
</dbReference>
<dbReference type="Proteomes" id="UP000289440">
    <property type="component" value="Chromosome"/>
</dbReference>
<dbReference type="OrthoDB" id="9801042at2"/>
<keyword evidence="3 8" id="KW-0547">Nucleotide-binding</keyword>
<dbReference type="GO" id="GO:0005524">
    <property type="term" value="F:ATP binding"/>
    <property type="evidence" value="ECO:0007669"/>
    <property type="project" value="UniProtKB-UniRule"/>
</dbReference>
<evidence type="ECO:0000256" key="7">
    <source>
        <dbReference type="ARBA" id="ARBA00049929"/>
    </source>
</evidence>
<evidence type="ECO:0000256" key="2">
    <source>
        <dbReference type="ARBA" id="ARBA00022598"/>
    </source>
</evidence>
<dbReference type="RefSeq" id="WP_129719677.1">
    <property type="nucleotide sequence ID" value="NZ_LR214951.1"/>
</dbReference>